<dbReference type="EMBL" id="QFYR01000001">
    <property type="protein sequence ID" value="RAK56575.1"/>
    <property type="molecule type" value="Genomic_DNA"/>
</dbReference>
<proteinExistence type="inferred from homology"/>
<accession>A0A328AQI4</accession>
<dbReference type="InterPro" id="IPR003718">
    <property type="entry name" value="OsmC/Ohr_fam"/>
</dbReference>
<dbReference type="OrthoDB" id="9797508at2"/>
<reference evidence="3" key="1">
    <citation type="submission" date="2018-05" db="EMBL/GenBank/DDBJ databases">
        <authorList>
            <person name="Li X."/>
        </authorList>
    </citation>
    <scope>NUCLEOTIDE SEQUENCE [LARGE SCALE GENOMIC DNA]</scope>
    <source>
        <strain evidence="3">YIM 73061</strain>
    </source>
</reference>
<protein>
    <submittedName>
        <fullName evidence="2">Organic hydroperoxide resistance protein</fullName>
    </submittedName>
</protein>
<comment type="similarity">
    <text evidence="1">Belongs to the OsmC/Ohr family.</text>
</comment>
<name>A0A328AQI4_9CAUL</name>
<sequence length="163" mass="16708">MPTELNYAAQAIAHEGAPPRVSTPDDRIDLELSTPEELAGAGGPGTNAEQLLAAGYAACLLSALRLAALQQGVSIEGADVRCTLNLSGQEDRFDAEVSLEADIPSVPEETARALLDTATRAWPFAADRGARIPQVGLSGAPSGGGQPADVQVRQEAAEGGGYT</sequence>
<keyword evidence="3" id="KW-1185">Reference proteome</keyword>
<dbReference type="Pfam" id="PF02566">
    <property type="entry name" value="OsmC"/>
    <property type="match status" value="1"/>
</dbReference>
<dbReference type="PANTHER" id="PTHR33797:SF2">
    <property type="entry name" value="ORGANIC HYDROPEROXIDE RESISTANCE PROTEIN-LIKE"/>
    <property type="match status" value="1"/>
</dbReference>
<dbReference type="PANTHER" id="PTHR33797">
    <property type="entry name" value="ORGANIC HYDROPEROXIDE RESISTANCE PROTEIN-LIKE"/>
    <property type="match status" value="1"/>
</dbReference>
<dbReference type="Proteomes" id="UP000249725">
    <property type="component" value="Unassembled WGS sequence"/>
</dbReference>
<dbReference type="GO" id="GO:0006979">
    <property type="term" value="P:response to oxidative stress"/>
    <property type="evidence" value="ECO:0007669"/>
    <property type="project" value="InterPro"/>
</dbReference>
<dbReference type="InterPro" id="IPR015946">
    <property type="entry name" value="KH_dom-like_a/b"/>
</dbReference>
<evidence type="ECO:0000256" key="1">
    <source>
        <dbReference type="ARBA" id="ARBA00007378"/>
    </source>
</evidence>
<dbReference type="AlphaFoldDB" id="A0A328AQI4"/>
<organism evidence="2 3">
    <name type="scientific">Phenylobacterium deserti</name>
    <dbReference type="NCBI Taxonomy" id="1914756"/>
    <lineage>
        <taxon>Bacteria</taxon>
        <taxon>Pseudomonadati</taxon>
        <taxon>Pseudomonadota</taxon>
        <taxon>Alphaproteobacteria</taxon>
        <taxon>Caulobacterales</taxon>
        <taxon>Caulobacteraceae</taxon>
        <taxon>Phenylobacterium</taxon>
    </lineage>
</organism>
<dbReference type="Gene3D" id="2.20.25.10">
    <property type="match status" value="1"/>
</dbReference>
<evidence type="ECO:0000313" key="3">
    <source>
        <dbReference type="Proteomes" id="UP000249725"/>
    </source>
</evidence>
<dbReference type="InterPro" id="IPR036102">
    <property type="entry name" value="OsmC/Ohrsf"/>
</dbReference>
<dbReference type="SUPFAM" id="SSF82784">
    <property type="entry name" value="OsmC-like"/>
    <property type="match status" value="1"/>
</dbReference>
<dbReference type="InterPro" id="IPR019953">
    <property type="entry name" value="OHR"/>
</dbReference>
<gene>
    <name evidence="2" type="ORF">DJ018_00915</name>
</gene>
<evidence type="ECO:0000313" key="2">
    <source>
        <dbReference type="EMBL" id="RAK56575.1"/>
    </source>
</evidence>
<comment type="caution">
    <text evidence="2">The sequence shown here is derived from an EMBL/GenBank/DDBJ whole genome shotgun (WGS) entry which is preliminary data.</text>
</comment>
<dbReference type="RefSeq" id="WP_111512926.1">
    <property type="nucleotide sequence ID" value="NZ_QFYR01000001.1"/>
</dbReference>
<dbReference type="Gene3D" id="3.30.300.20">
    <property type="match status" value="1"/>
</dbReference>